<comment type="caution">
    <text evidence="1">The sequence shown here is derived from an EMBL/GenBank/DDBJ whole genome shotgun (WGS) entry which is preliminary data.</text>
</comment>
<reference evidence="1" key="1">
    <citation type="submission" date="2021-06" db="EMBL/GenBank/DDBJ databases">
        <authorList>
            <person name="Kallberg Y."/>
            <person name="Tangrot J."/>
            <person name="Rosling A."/>
        </authorList>
    </citation>
    <scope>NUCLEOTIDE SEQUENCE</scope>
    <source>
        <strain evidence="1">AU212A</strain>
    </source>
</reference>
<protein>
    <submittedName>
        <fullName evidence="1">3133_t:CDS:1</fullName>
    </submittedName>
</protein>
<evidence type="ECO:0000313" key="1">
    <source>
        <dbReference type="EMBL" id="CAG8607041.1"/>
    </source>
</evidence>
<keyword evidence="2" id="KW-1185">Reference proteome</keyword>
<name>A0ACA9MR15_9GLOM</name>
<dbReference type="EMBL" id="CAJVPM010015309">
    <property type="protein sequence ID" value="CAG8607041.1"/>
    <property type="molecule type" value="Genomic_DNA"/>
</dbReference>
<feature type="non-terminal residue" evidence="1">
    <location>
        <position position="1"/>
    </location>
</feature>
<proteinExistence type="predicted"/>
<accession>A0ACA9MR15</accession>
<evidence type="ECO:0000313" key="2">
    <source>
        <dbReference type="Proteomes" id="UP000789860"/>
    </source>
</evidence>
<dbReference type="Proteomes" id="UP000789860">
    <property type="component" value="Unassembled WGS sequence"/>
</dbReference>
<gene>
    <name evidence="1" type="ORF">SCALOS_LOCUS7140</name>
</gene>
<sequence>WPISDKATYIYKIAKESSSSHKYTHDNEDTLTEPTIQEDNSAQQLFISHSYQEPILK</sequence>
<organism evidence="1 2">
    <name type="scientific">Scutellospora calospora</name>
    <dbReference type="NCBI Taxonomy" id="85575"/>
    <lineage>
        <taxon>Eukaryota</taxon>
        <taxon>Fungi</taxon>
        <taxon>Fungi incertae sedis</taxon>
        <taxon>Mucoromycota</taxon>
        <taxon>Glomeromycotina</taxon>
        <taxon>Glomeromycetes</taxon>
        <taxon>Diversisporales</taxon>
        <taxon>Gigasporaceae</taxon>
        <taxon>Scutellospora</taxon>
    </lineage>
</organism>